<dbReference type="Gene3D" id="3.40.630.30">
    <property type="match status" value="1"/>
</dbReference>
<keyword evidence="3" id="KW-1185">Reference proteome</keyword>
<evidence type="ECO:0000313" key="3">
    <source>
        <dbReference type="Proteomes" id="UP001597264"/>
    </source>
</evidence>
<evidence type="ECO:0000313" key="2">
    <source>
        <dbReference type="EMBL" id="MFD1217058.1"/>
    </source>
</evidence>
<accession>A0ABW3U824</accession>
<dbReference type="Pfam" id="PF13302">
    <property type="entry name" value="Acetyltransf_3"/>
    <property type="match status" value="1"/>
</dbReference>
<dbReference type="SUPFAM" id="SSF55729">
    <property type="entry name" value="Acyl-CoA N-acyltransferases (Nat)"/>
    <property type="match status" value="1"/>
</dbReference>
<dbReference type="EMBL" id="JBHTLR010000008">
    <property type="protein sequence ID" value="MFD1217058.1"/>
    <property type="molecule type" value="Genomic_DNA"/>
</dbReference>
<gene>
    <name evidence="2" type="ORF">ACFQ2X_10625</name>
</gene>
<dbReference type="CDD" id="cd04301">
    <property type="entry name" value="NAT_SF"/>
    <property type="match status" value="1"/>
</dbReference>
<dbReference type="Proteomes" id="UP001597264">
    <property type="component" value="Unassembled WGS sequence"/>
</dbReference>
<feature type="domain" description="N-acetyltransferase" evidence="1">
    <location>
        <begin position="1"/>
        <end position="164"/>
    </location>
</feature>
<dbReference type="GO" id="GO:0016746">
    <property type="term" value="F:acyltransferase activity"/>
    <property type="evidence" value="ECO:0007669"/>
    <property type="project" value="UniProtKB-KW"/>
</dbReference>
<dbReference type="EC" id="2.3.-.-" evidence="2"/>
<dbReference type="InterPro" id="IPR016181">
    <property type="entry name" value="Acyl_CoA_acyltransferase"/>
</dbReference>
<comment type="caution">
    <text evidence="2">The sequence shown here is derived from an EMBL/GenBank/DDBJ whole genome shotgun (WGS) entry which is preliminary data.</text>
</comment>
<reference evidence="3" key="1">
    <citation type="journal article" date="2019" name="Int. J. Syst. Evol. Microbiol.">
        <title>The Global Catalogue of Microorganisms (GCM) 10K type strain sequencing project: providing services to taxonomists for standard genome sequencing and annotation.</title>
        <authorList>
            <consortium name="The Broad Institute Genomics Platform"/>
            <consortium name="The Broad Institute Genome Sequencing Center for Infectious Disease"/>
            <person name="Wu L."/>
            <person name="Ma J."/>
        </authorList>
    </citation>
    <scope>NUCLEOTIDE SEQUENCE [LARGE SCALE GENOMIC DNA]</scope>
    <source>
        <strain evidence="3">CCUG 54356</strain>
    </source>
</reference>
<dbReference type="RefSeq" id="WP_230439220.1">
    <property type="nucleotide sequence ID" value="NZ_CP087715.1"/>
</dbReference>
<protein>
    <submittedName>
        <fullName evidence="2">GNAT family N-acetyltransferase</fullName>
        <ecNumber evidence="2">2.3.-.-</ecNumber>
    </submittedName>
</protein>
<dbReference type="InterPro" id="IPR051531">
    <property type="entry name" value="N-acetyltransferase"/>
</dbReference>
<organism evidence="2 3">
    <name type="scientific">Microbulbifer celer</name>
    <dbReference type="NCBI Taxonomy" id="435905"/>
    <lineage>
        <taxon>Bacteria</taxon>
        <taxon>Pseudomonadati</taxon>
        <taxon>Pseudomonadota</taxon>
        <taxon>Gammaproteobacteria</taxon>
        <taxon>Cellvibrionales</taxon>
        <taxon>Microbulbiferaceae</taxon>
        <taxon>Microbulbifer</taxon>
    </lineage>
</organism>
<sequence length="172" mass="19646">MCFRWLTENDLPALQKIFSQPQVVRFMSTEPQQDESQARAYLQSIRDGFASGDLYQWGLEYRGDIVGTSTLAGIERDNHHAEIGFALSPEYWGKGLMRRAIPAVLGFAFERLGLRRITADVDPRNTPSLRLLAALGFQEEGLLRQRYEHMGEIQDALILGLLRDDWTRDNGF</sequence>
<keyword evidence="2" id="KW-0012">Acyltransferase</keyword>
<dbReference type="InterPro" id="IPR000182">
    <property type="entry name" value="GNAT_dom"/>
</dbReference>
<name>A0ABW3U824_9GAMM</name>
<keyword evidence="2" id="KW-0808">Transferase</keyword>
<evidence type="ECO:0000259" key="1">
    <source>
        <dbReference type="PROSITE" id="PS51186"/>
    </source>
</evidence>
<dbReference type="PROSITE" id="PS51186">
    <property type="entry name" value="GNAT"/>
    <property type="match status" value="1"/>
</dbReference>
<dbReference type="PANTHER" id="PTHR43792">
    <property type="entry name" value="GNAT FAMILY, PUTATIVE (AFU_ORTHOLOGUE AFUA_3G00765)-RELATED-RELATED"/>
    <property type="match status" value="1"/>
</dbReference>
<proteinExistence type="predicted"/>